<dbReference type="AlphaFoldDB" id="A0A066WW54"/>
<comment type="caution">
    <text evidence="1">The sequence shown here is derived from an EMBL/GenBank/DDBJ whole genome shotgun (WGS) entry which is preliminary data.</text>
</comment>
<accession>A0A066WW54</accession>
<reference evidence="1 2" key="1">
    <citation type="submission" date="2014-05" db="EMBL/GenBank/DDBJ databases">
        <title>Genome Sequence of Flavobacterium sp. EM1321.</title>
        <authorList>
            <person name="Shin S.-K."/>
            <person name="Yi H."/>
        </authorList>
    </citation>
    <scope>NUCLEOTIDE SEQUENCE [LARGE SCALE GENOMIC DNA]</scope>
    <source>
        <strain evidence="1 2">EM1321</strain>
    </source>
</reference>
<protein>
    <submittedName>
        <fullName evidence="1">Uncharacterized protein</fullName>
    </submittedName>
</protein>
<dbReference type="EMBL" id="JNCA01000001">
    <property type="protein sequence ID" value="KDN56808.1"/>
    <property type="molecule type" value="Genomic_DNA"/>
</dbReference>
<name>A0A066WW54_9FLAO</name>
<sequence length="50" mass="6164">MQIYKVFQFTQTFFKVFFENFKKIKNQPQNQAFKKANCFLENFVNAYNLK</sequence>
<keyword evidence="2" id="KW-1185">Reference proteome</keyword>
<gene>
    <name evidence="1" type="ORF">FEM21_03110</name>
</gene>
<evidence type="ECO:0000313" key="2">
    <source>
        <dbReference type="Proteomes" id="UP000027064"/>
    </source>
</evidence>
<dbReference type="STRING" id="1492738.FEM21_03110"/>
<dbReference type="PATRIC" id="fig|1492738.3.peg.305"/>
<organism evidence="1 2">
    <name type="scientific">Flavobacterium seoulense</name>
    <dbReference type="NCBI Taxonomy" id="1492738"/>
    <lineage>
        <taxon>Bacteria</taxon>
        <taxon>Pseudomonadati</taxon>
        <taxon>Bacteroidota</taxon>
        <taxon>Flavobacteriia</taxon>
        <taxon>Flavobacteriales</taxon>
        <taxon>Flavobacteriaceae</taxon>
        <taxon>Flavobacterium</taxon>
    </lineage>
</organism>
<dbReference type="Proteomes" id="UP000027064">
    <property type="component" value="Unassembled WGS sequence"/>
</dbReference>
<proteinExistence type="predicted"/>
<evidence type="ECO:0000313" key="1">
    <source>
        <dbReference type="EMBL" id="KDN56808.1"/>
    </source>
</evidence>